<dbReference type="Pfam" id="PF03466">
    <property type="entry name" value="LysR_substrate"/>
    <property type="match status" value="1"/>
</dbReference>
<organism evidence="6 7">
    <name type="scientific">Streptomyces nymphaeiformis</name>
    <dbReference type="NCBI Taxonomy" id="2663842"/>
    <lineage>
        <taxon>Bacteria</taxon>
        <taxon>Bacillati</taxon>
        <taxon>Actinomycetota</taxon>
        <taxon>Actinomycetes</taxon>
        <taxon>Kitasatosporales</taxon>
        <taxon>Streptomycetaceae</taxon>
        <taxon>Streptomyces</taxon>
    </lineage>
</organism>
<protein>
    <submittedName>
        <fullName evidence="6">DNA-binding transcriptional LysR family regulator</fullName>
    </submittedName>
</protein>
<dbReference type="Pfam" id="PF00126">
    <property type="entry name" value="HTH_1"/>
    <property type="match status" value="1"/>
</dbReference>
<dbReference type="Gene3D" id="3.40.190.10">
    <property type="entry name" value="Periplasmic binding protein-like II"/>
    <property type="match status" value="2"/>
</dbReference>
<keyword evidence="3 6" id="KW-0238">DNA-binding</keyword>
<keyword evidence="2" id="KW-0805">Transcription regulation</keyword>
<keyword evidence="4" id="KW-0804">Transcription</keyword>
<evidence type="ECO:0000313" key="6">
    <source>
        <dbReference type="EMBL" id="MBB4987096.1"/>
    </source>
</evidence>
<dbReference type="PRINTS" id="PR00039">
    <property type="entry name" value="HTHLYSR"/>
</dbReference>
<comment type="caution">
    <text evidence="6">The sequence shown here is derived from an EMBL/GenBank/DDBJ whole genome shotgun (WGS) entry which is preliminary data.</text>
</comment>
<dbReference type="AlphaFoldDB" id="A0A7W7U8U5"/>
<dbReference type="PANTHER" id="PTHR30579:SF7">
    <property type="entry name" value="HTH-TYPE TRANSCRIPTIONAL REGULATOR LRHA-RELATED"/>
    <property type="match status" value="1"/>
</dbReference>
<keyword evidence="7" id="KW-1185">Reference proteome</keyword>
<evidence type="ECO:0000256" key="4">
    <source>
        <dbReference type="ARBA" id="ARBA00023163"/>
    </source>
</evidence>
<dbReference type="InterPro" id="IPR000847">
    <property type="entry name" value="LysR_HTH_N"/>
</dbReference>
<dbReference type="InterPro" id="IPR050176">
    <property type="entry name" value="LTTR"/>
</dbReference>
<dbReference type="SUPFAM" id="SSF46785">
    <property type="entry name" value="Winged helix' DNA-binding domain"/>
    <property type="match status" value="1"/>
</dbReference>
<evidence type="ECO:0000259" key="5">
    <source>
        <dbReference type="PROSITE" id="PS50931"/>
    </source>
</evidence>
<reference evidence="6 7" key="1">
    <citation type="submission" date="2020-08" db="EMBL/GenBank/DDBJ databases">
        <title>Genomic Encyclopedia of Type Strains, Phase III (KMG-III): the genomes of soil and plant-associated and newly described type strains.</title>
        <authorList>
            <person name="Whitman W."/>
        </authorList>
    </citation>
    <scope>NUCLEOTIDE SEQUENCE [LARGE SCALE GENOMIC DNA]</scope>
    <source>
        <strain evidence="6 7">SFB5A</strain>
    </source>
</reference>
<dbReference type="EMBL" id="JACHJY010000017">
    <property type="protein sequence ID" value="MBB4987096.1"/>
    <property type="molecule type" value="Genomic_DNA"/>
</dbReference>
<dbReference type="FunFam" id="1.10.10.10:FF:000001">
    <property type="entry name" value="LysR family transcriptional regulator"/>
    <property type="match status" value="1"/>
</dbReference>
<gene>
    <name evidence="6" type="ORF">GGE06_008068</name>
</gene>
<dbReference type="InterPro" id="IPR036388">
    <property type="entry name" value="WH-like_DNA-bd_sf"/>
</dbReference>
<dbReference type="GO" id="GO:0003700">
    <property type="term" value="F:DNA-binding transcription factor activity"/>
    <property type="evidence" value="ECO:0007669"/>
    <property type="project" value="InterPro"/>
</dbReference>
<evidence type="ECO:0000256" key="3">
    <source>
        <dbReference type="ARBA" id="ARBA00023125"/>
    </source>
</evidence>
<name>A0A7W7U8U5_9ACTN</name>
<evidence type="ECO:0000313" key="7">
    <source>
        <dbReference type="Proteomes" id="UP000582643"/>
    </source>
</evidence>
<proteinExistence type="inferred from homology"/>
<accession>A0A7W7U8U5</accession>
<dbReference type="Proteomes" id="UP000582643">
    <property type="component" value="Unassembled WGS sequence"/>
</dbReference>
<dbReference type="PANTHER" id="PTHR30579">
    <property type="entry name" value="TRANSCRIPTIONAL REGULATOR"/>
    <property type="match status" value="1"/>
</dbReference>
<dbReference type="SUPFAM" id="SSF53850">
    <property type="entry name" value="Periplasmic binding protein-like II"/>
    <property type="match status" value="1"/>
</dbReference>
<sequence>MGSDLDMAQLRVFVTCTRSGSISRAATALGHSQPALSQQLRRLERTVGQPLLHRAATGVTLTKAGEALLPYAERILALSTQALGATGPAIQGHCGVGLLEDLTTAPLPQALADFARMNPRATLELISGPGPVLREAYGKGRIHLALCDPSYLPEPPRWTVRLPMAWAAAPSLDTTLDPLPLVLFSQPCRWRQPLLDSLEAAGRGWRTAFESTSVPGVRAAVRAGLGAAALLPATVEPGTAVHGLPALPDVELGLIRRPGTEGDTLVDAVEAILKRLA</sequence>
<dbReference type="Gene3D" id="1.10.10.10">
    <property type="entry name" value="Winged helix-like DNA-binding domain superfamily/Winged helix DNA-binding domain"/>
    <property type="match status" value="1"/>
</dbReference>
<dbReference type="GO" id="GO:0003677">
    <property type="term" value="F:DNA binding"/>
    <property type="evidence" value="ECO:0007669"/>
    <property type="project" value="UniProtKB-KW"/>
</dbReference>
<feature type="domain" description="HTH lysR-type" evidence="5">
    <location>
        <begin position="5"/>
        <end position="62"/>
    </location>
</feature>
<dbReference type="RefSeq" id="WP_184933087.1">
    <property type="nucleotide sequence ID" value="NZ_JACHJY010000017.1"/>
</dbReference>
<evidence type="ECO:0000256" key="1">
    <source>
        <dbReference type="ARBA" id="ARBA00009437"/>
    </source>
</evidence>
<dbReference type="InterPro" id="IPR005119">
    <property type="entry name" value="LysR_subst-bd"/>
</dbReference>
<dbReference type="PROSITE" id="PS50931">
    <property type="entry name" value="HTH_LYSR"/>
    <property type="match status" value="1"/>
</dbReference>
<comment type="similarity">
    <text evidence="1">Belongs to the LysR transcriptional regulatory family.</text>
</comment>
<dbReference type="InterPro" id="IPR036390">
    <property type="entry name" value="WH_DNA-bd_sf"/>
</dbReference>
<evidence type="ECO:0000256" key="2">
    <source>
        <dbReference type="ARBA" id="ARBA00023015"/>
    </source>
</evidence>